<dbReference type="PANTHER" id="PTHR33136:SF107">
    <property type="entry name" value="RAPID ALKALINIZATION FACTOR"/>
    <property type="match status" value="1"/>
</dbReference>
<dbReference type="EMBL" id="JAVIJP010000009">
    <property type="protein sequence ID" value="KAL3648012.1"/>
    <property type="molecule type" value="Genomic_DNA"/>
</dbReference>
<keyword evidence="5 7" id="KW-0732">Signal</keyword>
<reference evidence="9" key="1">
    <citation type="journal article" date="2024" name="IScience">
        <title>Strigolactones Initiate the Formation of Haustorium-like Structures in Castilleja.</title>
        <authorList>
            <person name="Buerger M."/>
            <person name="Peterson D."/>
            <person name="Chory J."/>
        </authorList>
    </citation>
    <scope>NUCLEOTIDE SEQUENCE [LARGE SCALE GENOMIC DNA]</scope>
</reference>
<name>A0ABD3E112_9LAMI</name>
<comment type="subcellular location">
    <subcellularLocation>
        <location evidence="1">Secreted</location>
    </subcellularLocation>
</comment>
<evidence type="ECO:0000256" key="6">
    <source>
        <dbReference type="ARBA" id="ARBA00023157"/>
    </source>
</evidence>
<dbReference type="PANTHER" id="PTHR33136">
    <property type="entry name" value="RAPID ALKALINIZATION FACTOR-LIKE"/>
    <property type="match status" value="1"/>
</dbReference>
<keyword evidence="4" id="KW-0372">Hormone</keyword>
<dbReference type="GO" id="GO:0005179">
    <property type="term" value="F:hormone activity"/>
    <property type="evidence" value="ECO:0007669"/>
    <property type="project" value="UniProtKB-KW"/>
</dbReference>
<keyword evidence="9" id="KW-1185">Reference proteome</keyword>
<dbReference type="Proteomes" id="UP001632038">
    <property type="component" value="Unassembled WGS sequence"/>
</dbReference>
<feature type="chain" id="PRO_5044761672" description="Rapid alkalinization factor-like" evidence="7">
    <location>
        <begin position="27"/>
        <end position="114"/>
    </location>
</feature>
<comment type="caution">
    <text evidence="8">The sequence shown here is derived from an EMBL/GenBank/DDBJ whole genome shotgun (WGS) entry which is preliminary data.</text>
</comment>
<feature type="signal peptide" evidence="7">
    <location>
        <begin position="1"/>
        <end position="26"/>
    </location>
</feature>
<dbReference type="GO" id="GO:0005576">
    <property type="term" value="C:extracellular region"/>
    <property type="evidence" value="ECO:0007669"/>
    <property type="project" value="UniProtKB-SubCell"/>
</dbReference>
<evidence type="ECO:0000256" key="4">
    <source>
        <dbReference type="ARBA" id="ARBA00022702"/>
    </source>
</evidence>
<organism evidence="8 9">
    <name type="scientific">Castilleja foliolosa</name>
    <dbReference type="NCBI Taxonomy" id="1961234"/>
    <lineage>
        <taxon>Eukaryota</taxon>
        <taxon>Viridiplantae</taxon>
        <taxon>Streptophyta</taxon>
        <taxon>Embryophyta</taxon>
        <taxon>Tracheophyta</taxon>
        <taxon>Spermatophyta</taxon>
        <taxon>Magnoliopsida</taxon>
        <taxon>eudicotyledons</taxon>
        <taxon>Gunneridae</taxon>
        <taxon>Pentapetalae</taxon>
        <taxon>asterids</taxon>
        <taxon>lamiids</taxon>
        <taxon>Lamiales</taxon>
        <taxon>Orobanchaceae</taxon>
        <taxon>Pedicularideae</taxon>
        <taxon>Castillejinae</taxon>
        <taxon>Castilleja</taxon>
    </lineage>
</organism>
<comment type="similarity">
    <text evidence="2">Belongs to the plant rapid alkalinization factor (RALF) family.</text>
</comment>
<evidence type="ECO:0000256" key="1">
    <source>
        <dbReference type="ARBA" id="ARBA00004613"/>
    </source>
</evidence>
<evidence type="ECO:0000256" key="2">
    <source>
        <dbReference type="ARBA" id="ARBA00009178"/>
    </source>
</evidence>
<evidence type="ECO:0000256" key="7">
    <source>
        <dbReference type="SAM" id="SignalP"/>
    </source>
</evidence>
<evidence type="ECO:0000256" key="5">
    <source>
        <dbReference type="ARBA" id="ARBA00022729"/>
    </source>
</evidence>
<evidence type="ECO:0000313" key="8">
    <source>
        <dbReference type="EMBL" id="KAL3648012.1"/>
    </source>
</evidence>
<keyword evidence="6" id="KW-1015">Disulfide bond</keyword>
<dbReference type="InterPro" id="IPR008801">
    <property type="entry name" value="RALF"/>
</dbReference>
<sequence>MAKSHLLRLLISVAAVAALVLTTAESDEDLNWTPATCKGSIEECMADGAGGEFEMDSEINRRILATSQYIGYRALIPGSVSCPRRGASYYNCQPSGPANPYTRTCSTATRCGRG</sequence>
<dbReference type="Pfam" id="PF05498">
    <property type="entry name" value="RALF"/>
    <property type="match status" value="1"/>
</dbReference>
<dbReference type="AlphaFoldDB" id="A0ABD3E112"/>
<gene>
    <name evidence="8" type="ORF">CASFOL_008980</name>
</gene>
<protein>
    <recommendedName>
        <fullName evidence="10">Rapid alkalinization factor-like</fullName>
    </recommendedName>
</protein>
<evidence type="ECO:0000313" key="9">
    <source>
        <dbReference type="Proteomes" id="UP001632038"/>
    </source>
</evidence>
<evidence type="ECO:0000256" key="3">
    <source>
        <dbReference type="ARBA" id="ARBA00022525"/>
    </source>
</evidence>
<accession>A0ABD3E112</accession>
<keyword evidence="3" id="KW-0964">Secreted</keyword>
<evidence type="ECO:0008006" key="10">
    <source>
        <dbReference type="Google" id="ProtNLM"/>
    </source>
</evidence>
<proteinExistence type="inferred from homology"/>